<reference evidence="4" key="1">
    <citation type="submission" date="2021-03" db="EMBL/GenBank/DDBJ databases">
        <title>Draft genome sequence of rust myrtle Austropuccinia psidii MF-1, a brazilian biotype.</title>
        <authorList>
            <person name="Quecine M.C."/>
            <person name="Pachon D.M.R."/>
            <person name="Bonatelli M.L."/>
            <person name="Correr F.H."/>
            <person name="Franceschini L.M."/>
            <person name="Leite T.F."/>
            <person name="Margarido G.R.A."/>
            <person name="Almeida C.A."/>
            <person name="Ferrarezi J.A."/>
            <person name="Labate C.A."/>
        </authorList>
    </citation>
    <scope>NUCLEOTIDE SEQUENCE</scope>
    <source>
        <strain evidence="4">MF-1</strain>
    </source>
</reference>
<dbReference type="GO" id="GO:0005737">
    <property type="term" value="C:cytoplasm"/>
    <property type="evidence" value="ECO:0007669"/>
    <property type="project" value="TreeGrafter"/>
</dbReference>
<dbReference type="EMBL" id="AVOT02004398">
    <property type="protein sequence ID" value="MBW0476243.1"/>
    <property type="molecule type" value="Genomic_DNA"/>
</dbReference>
<dbReference type="InterPro" id="IPR014756">
    <property type="entry name" value="Ig_E-set"/>
</dbReference>
<comment type="similarity">
    <text evidence="1">Belongs to the CRP1/MDG1 family.</text>
</comment>
<evidence type="ECO:0000313" key="5">
    <source>
        <dbReference type="Proteomes" id="UP000765509"/>
    </source>
</evidence>
<dbReference type="GO" id="GO:0005634">
    <property type="term" value="C:nucleus"/>
    <property type="evidence" value="ECO:0007669"/>
    <property type="project" value="TreeGrafter"/>
</dbReference>
<dbReference type="AlphaFoldDB" id="A0A9Q3GQF2"/>
<dbReference type="GO" id="GO:0019901">
    <property type="term" value="F:protein kinase binding"/>
    <property type="evidence" value="ECO:0007669"/>
    <property type="project" value="TreeGrafter"/>
</dbReference>
<dbReference type="GO" id="GO:0007165">
    <property type="term" value="P:signal transduction"/>
    <property type="evidence" value="ECO:0007669"/>
    <property type="project" value="TreeGrafter"/>
</dbReference>
<dbReference type="PANTHER" id="PTHR10343:SF81">
    <property type="entry name" value="CRUCIFORM DNA-RECOGNIZING PROTEIN 1-RELATED"/>
    <property type="match status" value="1"/>
</dbReference>
<accession>A0A9Q3GQF2</accession>
<dbReference type="Pfam" id="PF16561">
    <property type="entry name" value="AMPK1_CBM"/>
    <property type="match status" value="1"/>
</dbReference>
<evidence type="ECO:0000256" key="2">
    <source>
        <dbReference type="SAM" id="MobiDB-lite"/>
    </source>
</evidence>
<feature type="region of interest" description="Disordered" evidence="2">
    <location>
        <begin position="107"/>
        <end position="133"/>
    </location>
</feature>
<feature type="domain" description="AMP-activated protein kinase glycogen-binding" evidence="3">
    <location>
        <begin position="18"/>
        <end position="98"/>
    </location>
</feature>
<dbReference type="InterPro" id="IPR050827">
    <property type="entry name" value="CRP1_MDG1_kinase"/>
</dbReference>
<feature type="compositionally biased region" description="Polar residues" evidence="2">
    <location>
        <begin position="543"/>
        <end position="559"/>
    </location>
</feature>
<feature type="compositionally biased region" description="Low complexity" evidence="2">
    <location>
        <begin position="582"/>
        <end position="591"/>
    </location>
</feature>
<feature type="region of interest" description="Disordered" evidence="2">
    <location>
        <begin position="413"/>
        <end position="604"/>
    </location>
</feature>
<name>A0A9Q3GQF2_9BASI</name>
<evidence type="ECO:0000313" key="4">
    <source>
        <dbReference type="EMBL" id="MBW0476243.1"/>
    </source>
</evidence>
<dbReference type="Proteomes" id="UP000765509">
    <property type="component" value="Unassembled WGS sequence"/>
</dbReference>
<feature type="compositionally biased region" description="Polar residues" evidence="2">
    <location>
        <begin position="468"/>
        <end position="482"/>
    </location>
</feature>
<evidence type="ECO:0000259" key="3">
    <source>
        <dbReference type="Pfam" id="PF16561"/>
    </source>
</evidence>
<keyword evidence="5" id="KW-1185">Reference proteome</keyword>
<dbReference type="Gene3D" id="2.60.40.10">
    <property type="entry name" value="Immunoglobulins"/>
    <property type="match status" value="1"/>
</dbReference>
<protein>
    <recommendedName>
        <fullName evidence="3">AMP-activated protein kinase glycogen-binding domain-containing protein</fullName>
    </recommendedName>
</protein>
<organism evidence="4 5">
    <name type="scientific">Austropuccinia psidii MF-1</name>
    <dbReference type="NCBI Taxonomy" id="1389203"/>
    <lineage>
        <taxon>Eukaryota</taxon>
        <taxon>Fungi</taxon>
        <taxon>Dikarya</taxon>
        <taxon>Basidiomycota</taxon>
        <taxon>Pucciniomycotina</taxon>
        <taxon>Pucciniomycetes</taxon>
        <taxon>Pucciniales</taxon>
        <taxon>Sphaerophragmiaceae</taxon>
        <taxon>Austropuccinia</taxon>
    </lineage>
</organism>
<feature type="compositionally biased region" description="Basic and acidic residues" evidence="2">
    <location>
        <begin position="532"/>
        <end position="541"/>
    </location>
</feature>
<dbReference type="SUPFAM" id="SSF81296">
    <property type="entry name" value="E set domains"/>
    <property type="match status" value="1"/>
</dbReference>
<dbReference type="PANTHER" id="PTHR10343">
    <property type="entry name" value="5'-AMP-ACTIVATED PROTEIN KINASE , BETA SUBUNIT"/>
    <property type="match status" value="1"/>
</dbReference>
<evidence type="ECO:0000256" key="1">
    <source>
        <dbReference type="ARBA" id="ARBA00038216"/>
    </source>
</evidence>
<feature type="compositionally biased region" description="Polar residues" evidence="2">
    <location>
        <begin position="489"/>
        <end position="511"/>
    </location>
</feature>
<proteinExistence type="inferred from homology"/>
<feature type="compositionally biased region" description="Polar residues" evidence="2">
    <location>
        <begin position="263"/>
        <end position="289"/>
    </location>
</feature>
<feature type="compositionally biased region" description="Low complexity" evidence="2">
    <location>
        <begin position="107"/>
        <end position="131"/>
    </location>
</feature>
<gene>
    <name evidence="4" type="ORF">O181_015958</name>
</gene>
<feature type="compositionally biased region" description="Low complexity" evidence="2">
    <location>
        <begin position="417"/>
        <end position="426"/>
    </location>
</feature>
<comment type="caution">
    <text evidence="4">The sequence shown here is derived from an EMBL/GenBank/DDBJ whole genome shotgun (WGS) entry which is preliminary data.</text>
</comment>
<dbReference type="GO" id="GO:0031588">
    <property type="term" value="C:nucleotide-activated protein kinase complex"/>
    <property type="evidence" value="ECO:0007669"/>
    <property type="project" value="TreeGrafter"/>
</dbReference>
<feature type="compositionally biased region" description="Polar residues" evidence="2">
    <location>
        <begin position="592"/>
        <end position="604"/>
    </location>
</feature>
<dbReference type="InterPro" id="IPR032640">
    <property type="entry name" value="AMPK1_CBM"/>
</dbReference>
<dbReference type="InterPro" id="IPR013783">
    <property type="entry name" value="Ig-like_fold"/>
</dbReference>
<feature type="region of interest" description="Disordered" evidence="2">
    <location>
        <begin position="258"/>
        <end position="294"/>
    </location>
</feature>
<sequence>MSSTPAQAPHDEDCLHHFRWPSSDHKKVFVKGSFDDWNAPLELLKDDSTGEFISSIRVEYGKKLVYKYVVDDIWKVNPSEPTQSDSNGNLNNYFDVPALNSNQLSLNQNQSSQSIHSQPSSPISQPSSHLANPNTNIMLTTLQHPIPFPSDQKPDPLTQLNRSLSTPRTKSLMTHARFNYAPHRANSLMSSTPGKARPAGTSLSNVVSAMAGAAATAIPAAIMAVTGKDITIDSNQLTTISKLKRHSNQLALAPGALPIDSPLANSPSLSRAQSPNPQRQPQEIQSLPSTPLHKFSEASPISAMKDSIAHVSPSINLEPSPPLTETVTVSETEINFSPTLNSVGESSFSIIQSPSPPELSQPLDITSSVETDPDLVVESLKQVAVVDPHVKKTTNDILDKSPVNLLVTSSQIESLGSKSAEQSSSMKSDDMLDEPAADPDLQKSDNNFLAKPTIESSSKKSGLSSSLATETTPPRVSFTQPQLEAATHPSAQTSPPLSDARPSTSGSNESGANAKRASKRFSGLRKSIGSRKSSDENERKQSHSSSVATPRQGFSTDISSHYRKPSIFQKIKNVLNPRRHFSSPSYSKSTSLTRTSTIPNNNSN</sequence>
<dbReference type="OrthoDB" id="2507813at2759"/>
<dbReference type="CDD" id="cd02859">
    <property type="entry name" value="E_set_AMPKbeta_like_N"/>
    <property type="match status" value="1"/>
</dbReference>